<keyword evidence="17" id="KW-1185">Reference proteome</keyword>
<comment type="catalytic activity">
    <reaction evidence="15">
        <text>a 1,2-diacyl-sn-glycero-3-phospho-N,N-dimethylethanolamine + S-adenosyl-L-methionine = a 1,2-diacyl-sn-glycero-3-phosphocholine + S-adenosyl-L-homocysteine + H(+)</text>
        <dbReference type="Rhea" id="RHEA:32739"/>
        <dbReference type="ChEBI" id="CHEBI:15378"/>
        <dbReference type="ChEBI" id="CHEBI:57643"/>
        <dbReference type="ChEBI" id="CHEBI:57856"/>
        <dbReference type="ChEBI" id="CHEBI:59789"/>
        <dbReference type="ChEBI" id="CHEBI:64572"/>
    </reaction>
</comment>
<evidence type="ECO:0000256" key="3">
    <source>
        <dbReference type="ARBA" id="ARBA00005189"/>
    </source>
</evidence>
<feature type="transmembrane region" description="Helical" evidence="16">
    <location>
        <begin position="147"/>
        <end position="167"/>
    </location>
</feature>
<comment type="pathway">
    <text evidence="2 15">Phospholipid metabolism; phosphatidylcholine biosynthesis.</text>
</comment>
<evidence type="ECO:0000256" key="8">
    <source>
        <dbReference type="ARBA" id="ARBA00022692"/>
    </source>
</evidence>
<feature type="binding site" evidence="15">
    <location>
        <begin position="103"/>
        <end position="105"/>
    </location>
    <ligand>
        <name>S-adenosyl-L-methionine</name>
        <dbReference type="ChEBI" id="CHEBI:59789"/>
    </ligand>
</feature>
<proteinExistence type="inferred from homology"/>
<feature type="topological domain" description="Lumenal" evidence="15">
    <location>
        <begin position="1"/>
        <end position="25"/>
    </location>
</feature>
<evidence type="ECO:0000256" key="14">
    <source>
        <dbReference type="ARBA" id="ARBA00023264"/>
    </source>
</evidence>
<dbReference type="FunCoup" id="A0A1S3CPQ5">
    <property type="interactions" value="360"/>
</dbReference>
<dbReference type="GO" id="GO:0006656">
    <property type="term" value="P:phosphatidylcholine biosynthetic process"/>
    <property type="evidence" value="ECO:0007669"/>
    <property type="project" value="UniProtKB-UniPathway"/>
</dbReference>
<keyword evidence="7 15" id="KW-0949">S-adenosyl-L-methionine</keyword>
<dbReference type="InterPro" id="IPR024960">
    <property type="entry name" value="PEMT/MFAP"/>
</dbReference>
<dbReference type="Pfam" id="PF04191">
    <property type="entry name" value="PEMT"/>
    <property type="match status" value="1"/>
</dbReference>
<dbReference type="GO" id="GO:0005789">
    <property type="term" value="C:endoplasmic reticulum membrane"/>
    <property type="evidence" value="ECO:0007669"/>
    <property type="project" value="UniProtKB-SubCell"/>
</dbReference>
<evidence type="ECO:0000256" key="6">
    <source>
        <dbReference type="ARBA" id="ARBA00022679"/>
    </source>
</evidence>
<keyword evidence="13 15" id="KW-0594">Phospholipid biosynthesis</keyword>
<evidence type="ECO:0000313" key="17">
    <source>
        <dbReference type="Proteomes" id="UP001652600"/>
    </source>
</evidence>
<organism evidence="17 18">
    <name type="scientific">Cucumis melo</name>
    <name type="common">Muskmelon</name>
    <dbReference type="NCBI Taxonomy" id="3656"/>
    <lineage>
        <taxon>Eukaryota</taxon>
        <taxon>Viridiplantae</taxon>
        <taxon>Streptophyta</taxon>
        <taxon>Embryophyta</taxon>
        <taxon>Tracheophyta</taxon>
        <taxon>Spermatophyta</taxon>
        <taxon>Magnoliopsida</taxon>
        <taxon>eudicotyledons</taxon>
        <taxon>Gunneridae</taxon>
        <taxon>Pentapetalae</taxon>
        <taxon>rosids</taxon>
        <taxon>fabids</taxon>
        <taxon>Cucurbitales</taxon>
        <taxon>Cucurbitaceae</taxon>
        <taxon>Benincaseae</taxon>
        <taxon>Cucumis</taxon>
    </lineage>
</organism>
<feature type="binding site" evidence="15">
    <location>
        <begin position="183"/>
        <end position="184"/>
    </location>
    <ligand>
        <name>S-adenosyl-L-methionine</name>
        <dbReference type="ChEBI" id="CHEBI:59789"/>
    </ligand>
</feature>
<keyword evidence="14 15" id="KW-1208">Phospholipid metabolism</keyword>
<dbReference type="GO" id="GO:0032259">
    <property type="term" value="P:methylation"/>
    <property type="evidence" value="ECO:0007669"/>
    <property type="project" value="UniProtKB-KW"/>
</dbReference>
<evidence type="ECO:0000256" key="15">
    <source>
        <dbReference type="HAMAP-Rule" id="MF_03216"/>
    </source>
</evidence>
<keyword evidence="6 15" id="KW-0808">Transferase</keyword>
<feature type="transmembrane region" description="Helical" evidence="16">
    <location>
        <begin position="68"/>
        <end position="85"/>
    </location>
</feature>
<dbReference type="InParanoid" id="A0A1S3CPQ5"/>
<dbReference type="PANTHER" id="PTHR15458:SF5">
    <property type="entry name" value="PHOSPHATIDYLETHANOLAMINE N-METHYLTRANSFERASE"/>
    <property type="match status" value="1"/>
</dbReference>
<keyword evidence="10 15" id="KW-1133">Transmembrane helix</keyword>
<evidence type="ECO:0000256" key="11">
    <source>
        <dbReference type="ARBA" id="ARBA00023098"/>
    </source>
</evidence>
<dbReference type="KEGG" id="cmo:103502819"/>
<dbReference type="Proteomes" id="UP001652600">
    <property type="component" value="Chromosome 4"/>
</dbReference>
<dbReference type="AlphaFoldDB" id="A0A1S3CPQ5"/>
<feature type="topological domain" description="Cytoplasmic" evidence="15">
    <location>
        <begin position="182"/>
        <end position="193"/>
    </location>
</feature>
<dbReference type="PANTHER" id="PTHR15458">
    <property type="entry name" value="PHOSPHATIDYLETHANOLAMINE N-METHYLTRANSFERASE"/>
    <property type="match status" value="1"/>
</dbReference>
<evidence type="ECO:0000256" key="10">
    <source>
        <dbReference type="ARBA" id="ARBA00022989"/>
    </source>
</evidence>
<comment type="catalytic activity">
    <reaction evidence="15">
        <text>a 1,2-diacyl-sn-glycero-3-phospho-N-methylethanolamine + S-adenosyl-L-methionine = a 1,2-diacyl-sn-glycero-3-phospho-N,N-dimethylethanolamine + S-adenosyl-L-homocysteine + H(+)</text>
        <dbReference type="Rhea" id="RHEA:32735"/>
        <dbReference type="ChEBI" id="CHEBI:15378"/>
        <dbReference type="ChEBI" id="CHEBI:57856"/>
        <dbReference type="ChEBI" id="CHEBI:59789"/>
        <dbReference type="ChEBI" id="CHEBI:64572"/>
        <dbReference type="ChEBI" id="CHEBI:64573"/>
        <dbReference type="EC" id="2.1.1.71"/>
    </reaction>
</comment>
<evidence type="ECO:0000256" key="13">
    <source>
        <dbReference type="ARBA" id="ARBA00023209"/>
    </source>
</evidence>
<evidence type="ECO:0000256" key="9">
    <source>
        <dbReference type="ARBA" id="ARBA00022824"/>
    </source>
</evidence>
<feature type="transmembrane region" description="Helical" evidence="16">
    <location>
        <begin position="27"/>
        <end position="48"/>
    </location>
</feature>
<comment type="subcellular location">
    <subcellularLocation>
        <location evidence="1 15">Endoplasmic reticulum membrane</location>
        <topology evidence="1 15">Multi-pass membrane protein</topology>
    </subcellularLocation>
</comment>
<sequence length="193" mass="22353">MRRATPPLLPPGNHFPQKVERKSGEKIIRMGILAAIGVLLPFPYYYVLWNRPQLWVNLCGKSREPCKLMAQVSVFLKLLQFLSIIHVSSFSWPPPLYFWPLMAFGPFLNFRVYQLLGESGVYYGVRFGKNIPWVTEFPFGYIKDPQYVGSILSLFACLSWVPLKYILLWTLGYIFMMHVESKEDPATRAKPQS</sequence>
<gene>
    <name evidence="18" type="primary">LOC103502819</name>
</gene>
<evidence type="ECO:0000256" key="12">
    <source>
        <dbReference type="ARBA" id="ARBA00023136"/>
    </source>
</evidence>
<comment type="similarity">
    <text evidence="15">Belongs to the class VI-like SAM-binding methyltransferase superfamily. PEMT/PEM2 methyltransferase family.</text>
</comment>
<evidence type="ECO:0000256" key="2">
    <source>
        <dbReference type="ARBA" id="ARBA00004969"/>
    </source>
</evidence>
<dbReference type="HAMAP" id="MF_03216">
    <property type="entry name" value="PLMT"/>
    <property type="match status" value="1"/>
</dbReference>
<accession>A0A1S3CPQ5</accession>
<dbReference type="GO" id="GO:0000773">
    <property type="term" value="F:phosphatidyl-N-methylethanolamine N-methyltransferase activity"/>
    <property type="evidence" value="ECO:0007669"/>
    <property type="project" value="UniProtKB-EC"/>
</dbReference>
<keyword evidence="8 15" id="KW-0812">Transmembrane</keyword>
<keyword evidence="4 15" id="KW-0444">Lipid biosynthesis</keyword>
<evidence type="ECO:0000256" key="16">
    <source>
        <dbReference type="SAM" id="Phobius"/>
    </source>
</evidence>
<dbReference type="RefSeq" id="XP_008465151.3">
    <property type="nucleotide sequence ID" value="XM_008466929.3"/>
</dbReference>
<keyword evidence="11 15" id="KW-0443">Lipid metabolism</keyword>
<keyword evidence="9 15" id="KW-0256">Endoplasmic reticulum</keyword>
<evidence type="ECO:0000256" key="1">
    <source>
        <dbReference type="ARBA" id="ARBA00004477"/>
    </source>
</evidence>
<keyword evidence="5 15" id="KW-0489">Methyltransferase</keyword>
<name>A0A1S3CPQ5_CUCME</name>
<evidence type="ECO:0000256" key="4">
    <source>
        <dbReference type="ARBA" id="ARBA00022516"/>
    </source>
</evidence>
<evidence type="ECO:0000256" key="7">
    <source>
        <dbReference type="ARBA" id="ARBA00022691"/>
    </source>
</evidence>
<dbReference type="UniPathway" id="UPA00753"/>
<evidence type="ECO:0000313" key="18">
    <source>
        <dbReference type="RefSeq" id="XP_008465151.3"/>
    </source>
</evidence>
<comment type="pathway">
    <text evidence="3">Lipid metabolism.</text>
</comment>
<comment type="function">
    <text evidence="15">Catalyzes the second two steps of the methylation pathway of phosphatidylcholine biosynthesis, the SAM-dependent methylation of phosphatidylmonomethylethanolamine (PMME) to phosphatidyldimethylethanolamine (PDME) and of PDME to phosphatidylcholine (PC).</text>
</comment>
<dbReference type="EC" id="2.1.1.71" evidence="15"/>
<dbReference type="InterPro" id="IPR007318">
    <property type="entry name" value="Phopholipid_MeTrfase"/>
</dbReference>
<reference evidence="18" key="1">
    <citation type="submission" date="2025-08" db="UniProtKB">
        <authorList>
            <consortium name="RefSeq"/>
        </authorList>
    </citation>
    <scope>IDENTIFICATION</scope>
    <source>
        <tissue evidence="18">Stem</tissue>
    </source>
</reference>
<dbReference type="GeneID" id="103502819"/>
<evidence type="ECO:0000256" key="5">
    <source>
        <dbReference type="ARBA" id="ARBA00022603"/>
    </source>
</evidence>
<dbReference type="eggNOG" id="ENOG502RM3P">
    <property type="taxonomic scope" value="Eukaryota"/>
</dbReference>
<comment type="caution">
    <text evidence="15">Lacks conserved residue(s) required for the propagation of feature annotation.</text>
</comment>
<keyword evidence="12 15" id="KW-0472">Membrane</keyword>
<protein>
    <recommendedName>
        <fullName evidence="15">Phosphatidyl-N-methylethanolamine N-methyltransferase</fullName>
        <ecNumber evidence="15">2.1.1.71</ecNumber>
    </recommendedName>
    <alternativeName>
        <fullName evidence="15">Phospholipid methyltransferase</fullName>
        <shortName evidence="15">PLMT</shortName>
    </alternativeName>
</protein>